<dbReference type="SUPFAM" id="SSF52540">
    <property type="entry name" value="P-loop containing nucleoside triphosphate hydrolases"/>
    <property type="match status" value="1"/>
</dbReference>
<proteinExistence type="predicted"/>
<evidence type="ECO:0000313" key="9">
    <source>
        <dbReference type="Proteomes" id="UP000095725"/>
    </source>
</evidence>
<dbReference type="PROSITE" id="PS51198">
    <property type="entry name" value="UVRD_HELICASE_ATP_BIND"/>
    <property type="match status" value="1"/>
</dbReference>
<dbReference type="PANTHER" id="PTHR11070">
    <property type="entry name" value="UVRD / RECB / PCRA DNA HELICASE FAMILY MEMBER"/>
    <property type="match status" value="1"/>
</dbReference>
<keyword evidence="2 6" id="KW-0378">Hydrolase</keyword>
<evidence type="ECO:0000256" key="1">
    <source>
        <dbReference type="ARBA" id="ARBA00022741"/>
    </source>
</evidence>
<feature type="binding site" evidence="6">
    <location>
        <begin position="33"/>
        <end position="40"/>
    </location>
    <ligand>
        <name>ATP</name>
        <dbReference type="ChEBI" id="CHEBI:30616"/>
    </ligand>
</feature>
<reference evidence="8 9" key="1">
    <citation type="submission" date="2015-09" db="EMBL/GenBank/DDBJ databases">
        <authorList>
            <consortium name="Pathogen Informatics"/>
        </authorList>
    </citation>
    <scope>NUCLEOTIDE SEQUENCE [LARGE SCALE GENOMIC DNA]</scope>
    <source>
        <strain evidence="8 9">2789STDY5834946</strain>
    </source>
</reference>
<evidence type="ECO:0000313" key="8">
    <source>
        <dbReference type="EMBL" id="CUQ45795.1"/>
    </source>
</evidence>
<accession>A0A174WNS3</accession>
<name>A0A174WNS3_9BACE</name>
<feature type="domain" description="UvrD-like helicase ATP-binding" evidence="7">
    <location>
        <begin position="12"/>
        <end position="283"/>
    </location>
</feature>
<evidence type="ECO:0000256" key="3">
    <source>
        <dbReference type="ARBA" id="ARBA00022806"/>
    </source>
</evidence>
<keyword evidence="1 6" id="KW-0547">Nucleotide-binding</keyword>
<dbReference type="Pfam" id="PF00580">
    <property type="entry name" value="UvrD-helicase"/>
    <property type="match status" value="1"/>
</dbReference>
<dbReference type="GO" id="GO:0000725">
    <property type="term" value="P:recombinational repair"/>
    <property type="evidence" value="ECO:0007669"/>
    <property type="project" value="TreeGrafter"/>
</dbReference>
<keyword evidence="4 6" id="KW-0067">ATP-binding</keyword>
<evidence type="ECO:0000256" key="6">
    <source>
        <dbReference type="PROSITE-ProRule" id="PRU00560"/>
    </source>
</evidence>
<keyword evidence="3 6" id="KW-0347">Helicase</keyword>
<dbReference type="RefSeq" id="WP_055256675.1">
    <property type="nucleotide sequence ID" value="NZ_CZBL01000016.1"/>
</dbReference>
<dbReference type="InterPro" id="IPR000212">
    <property type="entry name" value="DNA_helicase_UvrD/REP"/>
</dbReference>
<evidence type="ECO:0000259" key="7">
    <source>
        <dbReference type="PROSITE" id="PS51198"/>
    </source>
</evidence>
<dbReference type="Gene3D" id="3.40.50.300">
    <property type="entry name" value="P-loop containing nucleotide triphosphate hydrolases"/>
    <property type="match status" value="2"/>
</dbReference>
<dbReference type="EMBL" id="CZBL01000016">
    <property type="protein sequence ID" value="CUQ45795.1"/>
    <property type="molecule type" value="Genomic_DNA"/>
</dbReference>
<dbReference type="PANTHER" id="PTHR11070:SF2">
    <property type="entry name" value="ATP-DEPENDENT DNA HELICASE SRS2"/>
    <property type="match status" value="1"/>
</dbReference>
<organism evidence="8 9">
    <name type="scientific">Bacteroides caccae</name>
    <dbReference type="NCBI Taxonomy" id="47678"/>
    <lineage>
        <taxon>Bacteria</taxon>
        <taxon>Pseudomonadati</taxon>
        <taxon>Bacteroidota</taxon>
        <taxon>Bacteroidia</taxon>
        <taxon>Bacteroidales</taxon>
        <taxon>Bacteroidaceae</taxon>
        <taxon>Bacteroides</taxon>
    </lineage>
</organism>
<dbReference type="Proteomes" id="UP000095725">
    <property type="component" value="Unassembled WGS sequence"/>
</dbReference>
<evidence type="ECO:0000256" key="2">
    <source>
        <dbReference type="ARBA" id="ARBA00022801"/>
    </source>
</evidence>
<protein>
    <recommendedName>
        <fullName evidence="5">DNA 3'-5' helicase II</fullName>
    </recommendedName>
</protein>
<evidence type="ECO:0000256" key="5">
    <source>
        <dbReference type="ARBA" id="ARBA00034923"/>
    </source>
</evidence>
<dbReference type="InterPro" id="IPR027417">
    <property type="entry name" value="P-loop_NTPase"/>
</dbReference>
<dbReference type="GO" id="GO:0005524">
    <property type="term" value="F:ATP binding"/>
    <property type="evidence" value="ECO:0007669"/>
    <property type="project" value="UniProtKB-UniRule"/>
</dbReference>
<dbReference type="GO" id="GO:0003677">
    <property type="term" value="F:DNA binding"/>
    <property type="evidence" value="ECO:0007669"/>
    <property type="project" value="InterPro"/>
</dbReference>
<evidence type="ECO:0000256" key="4">
    <source>
        <dbReference type="ARBA" id="ARBA00022840"/>
    </source>
</evidence>
<dbReference type="InterPro" id="IPR014016">
    <property type="entry name" value="UvrD-like_ATP-bd"/>
</dbReference>
<sequence>MITDYDNCLDDKVDEELLACLNLQNPKSFFLFAGAGSGKTRSLVNVLEQIKDKYGDELKLRRKNVAIITYTNTACDEIIHRLKNDPTFAVSTIHSFAWELIRHYTADIKNWLRNTLNKEIDELEIEESKGRPGTKTSVDRKRKIENKKNRLSTLDRISKFAYNPNGDNIEDNSLSHTEVISISAFFLENKPLFQKILIQKYPILLVDESQDTKKELINALFMVQEKNKNFSLGLFGDTMQRIYTDGKENLGTNLPNDWYKPEKKLNHRCPKRVVTLINKIRSDADGIEQLPRTDKEDGFVRFFIIPSDVDNKIAIENAIKQKMAEITGDDLWINSSDEKAVKTLTLEHHMAAKRMGFDDLFASLYKVERYRIGLLDGSLPGIRFFTQFVLPLIEAKRNGDEFAVSRIVRLNSPMFKRENIKLHEKQTDVIKSANTAVNSLFSLWKNNDNPKLLDILNNIAKSKLFVIPDSLKVIAQRTDKDSVIVDDSSKDIDESIAAWDEALSTTFEKIIKYNDYISDKSMFGTHQGVKGLQFDRVLAILDDDEARGFLFSYEKLFGAKETSDTDKKNMKVGKETSIDRTRRLFYVICSRAMKSLAIVAYTNNVDAVKNTAIDNDWFTKDEILPLDLLAIK</sequence>
<dbReference type="GO" id="GO:0016787">
    <property type="term" value="F:hydrolase activity"/>
    <property type="evidence" value="ECO:0007669"/>
    <property type="project" value="UniProtKB-UniRule"/>
</dbReference>
<dbReference type="GO" id="GO:0043138">
    <property type="term" value="F:3'-5' DNA helicase activity"/>
    <property type="evidence" value="ECO:0007669"/>
    <property type="project" value="TreeGrafter"/>
</dbReference>
<dbReference type="AlphaFoldDB" id="A0A174WNS3"/>
<gene>
    <name evidence="8" type="ORF">ERS852558_03481</name>
</gene>